<dbReference type="RefSeq" id="XP_014151054.1">
    <property type="nucleotide sequence ID" value="XM_014295579.1"/>
</dbReference>
<keyword evidence="2" id="KW-1185">Reference proteome</keyword>
<accession>A0A0L0FK54</accession>
<name>A0A0L0FK54_9EUKA</name>
<reference evidence="1 2" key="1">
    <citation type="submission" date="2011-02" db="EMBL/GenBank/DDBJ databases">
        <title>The Genome Sequence of Sphaeroforma arctica JP610.</title>
        <authorList>
            <consortium name="The Broad Institute Genome Sequencing Platform"/>
            <person name="Russ C."/>
            <person name="Cuomo C."/>
            <person name="Young S.K."/>
            <person name="Zeng Q."/>
            <person name="Gargeya S."/>
            <person name="Alvarado L."/>
            <person name="Berlin A."/>
            <person name="Chapman S.B."/>
            <person name="Chen Z."/>
            <person name="Freedman E."/>
            <person name="Gellesch M."/>
            <person name="Goldberg J."/>
            <person name="Griggs A."/>
            <person name="Gujja S."/>
            <person name="Heilman E."/>
            <person name="Heiman D."/>
            <person name="Howarth C."/>
            <person name="Mehta T."/>
            <person name="Neiman D."/>
            <person name="Pearson M."/>
            <person name="Roberts A."/>
            <person name="Saif S."/>
            <person name="Shea T."/>
            <person name="Shenoy N."/>
            <person name="Sisk P."/>
            <person name="Stolte C."/>
            <person name="Sykes S."/>
            <person name="White J."/>
            <person name="Yandava C."/>
            <person name="Burger G."/>
            <person name="Gray M.W."/>
            <person name="Holland P.W.H."/>
            <person name="King N."/>
            <person name="Lang F.B.F."/>
            <person name="Roger A.J."/>
            <person name="Ruiz-Trillo I."/>
            <person name="Haas B."/>
            <person name="Nusbaum C."/>
            <person name="Birren B."/>
        </authorList>
    </citation>
    <scope>NUCLEOTIDE SEQUENCE [LARGE SCALE GENOMIC DNA]</scope>
    <source>
        <strain evidence="1 2">JP610</strain>
    </source>
</reference>
<dbReference type="Proteomes" id="UP000054560">
    <property type="component" value="Unassembled WGS sequence"/>
</dbReference>
<evidence type="ECO:0000313" key="2">
    <source>
        <dbReference type="Proteomes" id="UP000054560"/>
    </source>
</evidence>
<sequence length="120" mass="12972">MKKIIAEKAAARFAEQEKSALLKRKQSTLDGGGSGSFQSQAIAEANDALSALVYAGIIDANALRLDLFKRAIIATSRVGPNYRIPSPNLVLGTRLVNTIVRIRSSVYTMIDKVIKAILMP</sequence>
<organism evidence="1 2">
    <name type="scientific">Sphaeroforma arctica JP610</name>
    <dbReference type="NCBI Taxonomy" id="667725"/>
    <lineage>
        <taxon>Eukaryota</taxon>
        <taxon>Ichthyosporea</taxon>
        <taxon>Ichthyophonida</taxon>
        <taxon>Sphaeroforma</taxon>
    </lineage>
</organism>
<dbReference type="EMBL" id="KQ242823">
    <property type="protein sequence ID" value="KNC77152.1"/>
    <property type="molecule type" value="Genomic_DNA"/>
</dbReference>
<dbReference type="AlphaFoldDB" id="A0A0L0FK54"/>
<gene>
    <name evidence="1" type="ORF">SARC_10382</name>
</gene>
<dbReference type="GeneID" id="25910886"/>
<proteinExistence type="predicted"/>
<evidence type="ECO:0000313" key="1">
    <source>
        <dbReference type="EMBL" id="KNC77152.1"/>
    </source>
</evidence>
<protein>
    <submittedName>
        <fullName evidence="1">Uncharacterized protein</fullName>
    </submittedName>
</protein>